<keyword evidence="1" id="KW-1133">Transmembrane helix</keyword>
<dbReference type="AlphaFoldDB" id="X6L8K1"/>
<keyword evidence="1" id="KW-0812">Transmembrane</keyword>
<reference evidence="2 3" key="1">
    <citation type="journal article" date="2013" name="Curr. Biol.">
        <title>The Genome of the Foraminiferan Reticulomyxa filosa.</title>
        <authorList>
            <person name="Glockner G."/>
            <person name="Hulsmann N."/>
            <person name="Schleicher M."/>
            <person name="Noegel A.A."/>
            <person name="Eichinger L."/>
            <person name="Gallinger C."/>
            <person name="Pawlowski J."/>
            <person name="Sierra R."/>
            <person name="Euteneuer U."/>
            <person name="Pillet L."/>
            <person name="Moustafa A."/>
            <person name="Platzer M."/>
            <person name="Groth M."/>
            <person name="Szafranski K."/>
            <person name="Schliwa M."/>
        </authorList>
    </citation>
    <scope>NUCLEOTIDE SEQUENCE [LARGE SCALE GENOMIC DNA]</scope>
</reference>
<comment type="caution">
    <text evidence="2">The sequence shown here is derived from an EMBL/GenBank/DDBJ whole genome shotgun (WGS) entry which is preliminary data.</text>
</comment>
<evidence type="ECO:0000313" key="2">
    <source>
        <dbReference type="EMBL" id="ETN97778.1"/>
    </source>
</evidence>
<evidence type="ECO:0000256" key="1">
    <source>
        <dbReference type="SAM" id="Phobius"/>
    </source>
</evidence>
<name>X6L8K1_RETFI</name>
<dbReference type="EMBL" id="ASPP01048647">
    <property type="protein sequence ID" value="ETN97778.1"/>
    <property type="molecule type" value="Genomic_DNA"/>
</dbReference>
<proteinExistence type="predicted"/>
<feature type="transmembrane region" description="Helical" evidence="1">
    <location>
        <begin position="12"/>
        <end position="30"/>
    </location>
</feature>
<feature type="non-terminal residue" evidence="2">
    <location>
        <position position="209"/>
    </location>
</feature>
<dbReference type="Proteomes" id="UP000023152">
    <property type="component" value="Unassembled WGS sequence"/>
</dbReference>
<organism evidence="2 3">
    <name type="scientific">Reticulomyxa filosa</name>
    <dbReference type="NCBI Taxonomy" id="46433"/>
    <lineage>
        <taxon>Eukaryota</taxon>
        <taxon>Sar</taxon>
        <taxon>Rhizaria</taxon>
        <taxon>Retaria</taxon>
        <taxon>Foraminifera</taxon>
        <taxon>Monothalamids</taxon>
        <taxon>Reticulomyxidae</taxon>
        <taxon>Reticulomyxa</taxon>
    </lineage>
</organism>
<gene>
    <name evidence="2" type="ORF">RFI_39748</name>
</gene>
<keyword evidence="1" id="KW-0472">Membrane</keyword>
<evidence type="ECO:0000313" key="3">
    <source>
        <dbReference type="Proteomes" id="UP000023152"/>
    </source>
</evidence>
<keyword evidence="3" id="KW-1185">Reference proteome</keyword>
<sequence>MSPPTTLSAKLAGIFKAIVICEAILVFFFGNRLYQRYRGSSIDHEHVKEDNTNRELMRLPNPEKTSKPLEPSSFQEDYYYYDLRHGQKKDNKEGKRSRKSVPNVTTVDDILRTHERLNWGKKYYGSMDKNSDKPRICCNMPSLWHQQEVWALALSTWLHPCDVIHIFVDNHIHVDANVSSEKAIGTTQEYTYQWIVKGTANAKTYTGFF</sequence>
<protein>
    <submittedName>
        <fullName evidence="2">Uncharacterized protein</fullName>
    </submittedName>
</protein>
<accession>X6L8K1</accession>